<evidence type="ECO:0000313" key="9">
    <source>
        <dbReference type="EMBL" id="KAL3314599.1"/>
    </source>
</evidence>
<dbReference type="PROSITE" id="PS50088">
    <property type="entry name" value="ANK_REPEAT"/>
    <property type="match status" value="2"/>
</dbReference>
<name>A0ABD2Q4T5_9PLAT</name>
<evidence type="ECO:0000256" key="4">
    <source>
        <dbReference type="ARBA" id="ARBA00023043"/>
    </source>
</evidence>
<keyword evidence="1" id="KW-0813">Transport</keyword>
<evidence type="ECO:0000256" key="5">
    <source>
        <dbReference type="ARBA" id="ARBA00023065"/>
    </source>
</evidence>
<keyword evidence="4 8" id="KW-0040">ANK repeat</keyword>
<organism evidence="9 10">
    <name type="scientific">Cichlidogyrus casuarinus</name>
    <dbReference type="NCBI Taxonomy" id="1844966"/>
    <lineage>
        <taxon>Eukaryota</taxon>
        <taxon>Metazoa</taxon>
        <taxon>Spiralia</taxon>
        <taxon>Lophotrochozoa</taxon>
        <taxon>Platyhelminthes</taxon>
        <taxon>Monogenea</taxon>
        <taxon>Monopisthocotylea</taxon>
        <taxon>Dactylogyridea</taxon>
        <taxon>Ancyrocephalidae</taxon>
        <taxon>Cichlidogyrus</taxon>
    </lineage>
</organism>
<evidence type="ECO:0000256" key="2">
    <source>
        <dbReference type="ARBA" id="ARBA00022606"/>
    </source>
</evidence>
<gene>
    <name evidence="9" type="primary">TRPA1_1</name>
    <name evidence="9" type="ORF">Ciccas_006775</name>
</gene>
<feature type="repeat" description="ANK" evidence="8">
    <location>
        <begin position="66"/>
        <end position="98"/>
    </location>
</feature>
<keyword evidence="2" id="KW-0716">Sensory transduction</keyword>
<evidence type="ECO:0000256" key="3">
    <source>
        <dbReference type="ARBA" id="ARBA00022737"/>
    </source>
</evidence>
<keyword evidence="10" id="KW-1185">Reference proteome</keyword>
<dbReference type="InterPro" id="IPR036770">
    <property type="entry name" value="Ankyrin_rpt-contain_sf"/>
</dbReference>
<dbReference type="Pfam" id="PF12796">
    <property type="entry name" value="Ank_2"/>
    <property type="match status" value="1"/>
</dbReference>
<protein>
    <submittedName>
        <fullName evidence="9">Transient receptor putative cation channel subfamily A member 1</fullName>
    </submittedName>
</protein>
<sequence length="228" mass="25467">GRLPIHVATEKRNPELVMMLLKKGCIFRKSYDGNTPLHVAAIFNCECSTKILIDANPALIDQANYFGMTALHCAAEKNNGAITSFLLDSGAAMLADREGNYFTTLAIKNRAFDVCKAIVNSKRWPEIRNRLEGTSQCCFELFIRFMPQIALLAMDQCISEQDQGEARVSYDLTLLQNRLKSAESKPTHPLAKCMSIQFRDGWGEEPVKASVSFEHRQSLTAPAMLSFN</sequence>
<keyword evidence="6" id="KW-0325">Glycoprotein</keyword>
<dbReference type="EMBL" id="JBJKFK010000951">
    <property type="protein sequence ID" value="KAL3314599.1"/>
    <property type="molecule type" value="Genomic_DNA"/>
</dbReference>
<dbReference type="GO" id="GO:0034220">
    <property type="term" value="P:monoatomic ion transmembrane transport"/>
    <property type="evidence" value="ECO:0007669"/>
    <property type="project" value="UniProtKB-KW"/>
</dbReference>
<feature type="non-terminal residue" evidence="9">
    <location>
        <position position="1"/>
    </location>
</feature>
<comment type="caution">
    <text evidence="9">The sequence shown here is derived from an EMBL/GenBank/DDBJ whole genome shotgun (WGS) entry which is preliminary data.</text>
</comment>
<keyword evidence="5" id="KW-0406">Ion transport</keyword>
<reference evidence="9 10" key="1">
    <citation type="submission" date="2024-11" db="EMBL/GenBank/DDBJ databases">
        <title>Adaptive evolution of stress response genes in parasites aligns with host niche diversity.</title>
        <authorList>
            <person name="Hahn C."/>
            <person name="Resl P."/>
        </authorList>
    </citation>
    <scope>NUCLEOTIDE SEQUENCE [LARGE SCALE GENOMIC DNA]</scope>
    <source>
        <strain evidence="9">EGGRZ-B1_66</strain>
        <tissue evidence="9">Body</tissue>
    </source>
</reference>
<dbReference type="SUPFAM" id="SSF48403">
    <property type="entry name" value="Ankyrin repeat"/>
    <property type="match status" value="1"/>
</dbReference>
<dbReference type="AlphaFoldDB" id="A0ABD2Q4T5"/>
<feature type="repeat" description="ANK" evidence="8">
    <location>
        <begin position="1"/>
        <end position="24"/>
    </location>
</feature>
<dbReference type="Pfam" id="PF00023">
    <property type="entry name" value="Ank"/>
    <property type="match status" value="1"/>
</dbReference>
<dbReference type="InterPro" id="IPR052076">
    <property type="entry name" value="TRP_cation_channel"/>
</dbReference>
<dbReference type="PANTHER" id="PTHR47143:SF1">
    <property type="entry name" value="ION_TRANS DOMAIN-CONTAINING PROTEIN"/>
    <property type="match status" value="1"/>
</dbReference>
<accession>A0ABD2Q4T5</accession>
<evidence type="ECO:0000313" key="10">
    <source>
        <dbReference type="Proteomes" id="UP001626550"/>
    </source>
</evidence>
<keyword evidence="9" id="KW-0675">Receptor</keyword>
<dbReference type="Gene3D" id="1.25.40.20">
    <property type="entry name" value="Ankyrin repeat-containing domain"/>
    <property type="match status" value="1"/>
</dbReference>
<keyword evidence="7" id="KW-0407">Ion channel</keyword>
<evidence type="ECO:0000256" key="1">
    <source>
        <dbReference type="ARBA" id="ARBA00022448"/>
    </source>
</evidence>
<dbReference type="PROSITE" id="PS50297">
    <property type="entry name" value="ANK_REP_REGION"/>
    <property type="match status" value="2"/>
</dbReference>
<evidence type="ECO:0000256" key="7">
    <source>
        <dbReference type="ARBA" id="ARBA00023303"/>
    </source>
</evidence>
<dbReference type="InterPro" id="IPR002110">
    <property type="entry name" value="Ankyrin_rpt"/>
</dbReference>
<keyword evidence="3" id="KW-0677">Repeat</keyword>
<dbReference type="SMART" id="SM00248">
    <property type="entry name" value="ANK"/>
    <property type="match status" value="4"/>
</dbReference>
<evidence type="ECO:0000256" key="6">
    <source>
        <dbReference type="ARBA" id="ARBA00023180"/>
    </source>
</evidence>
<proteinExistence type="predicted"/>
<dbReference type="Proteomes" id="UP001626550">
    <property type="component" value="Unassembled WGS sequence"/>
</dbReference>
<evidence type="ECO:0000256" key="8">
    <source>
        <dbReference type="PROSITE-ProRule" id="PRU00023"/>
    </source>
</evidence>
<dbReference type="PANTHER" id="PTHR47143">
    <property type="entry name" value="TRANSIENT RECEPTOR POTENTIAL CATION CHANNEL PROTEIN PAINLESS"/>
    <property type="match status" value="1"/>
</dbReference>